<feature type="compositionally biased region" description="Polar residues" evidence="2">
    <location>
        <begin position="239"/>
        <end position="271"/>
    </location>
</feature>
<keyword evidence="3" id="KW-0812">Transmembrane</keyword>
<protein>
    <submittedName>
        <fullName evidence="5">Putative a-kinase anchor protein 1</fullName>
    </submittedName>
</protein>
<keyword evidence="1" id="KW-0694">RNA-binding</keyword>
<keyword evidence="3" id="KW-1133">Transmembrane helix</keyword>
<dbReference type="Pfam" id="PF00567">
    <property type="entry name" value="TUDOR"/>
    <property type="match status" value="1"/>
</dbReference>
<feature type="region of interest" description="Disordered" evidence="2">
    <location>
        <begin position="64"/>
        <end position="130"/>
    </location>
</feature>
<dbReference type="Pfam" id="PF00013">
    <property type="entry name" value="KH_1"/>
    <property type="match status" value="1"/>
</dbReference>
<dbReference type="SMART" id="SM00333">
    <property type="entry name" value="TUDOR"/>
    <property type="match status" value="1"/>
</dbReference>
<proteinExistence type="evidence at transcript level"/>
<dbReference type="SUPFAM" id="SSF63748">
    <property type="entry name" value="Tudor/PWWP/MBT"/>
    <property type="match status" value="1"/>
</dbReference>
<keyword evidence="3" id="KW-0472">Membrane</keyword>
<dbReference type="PANTHER" id="PTHR22948:SF65">
    <property type="entry name" value="A-KINASE ANCHORING PROTEIN 1"/>
    <property type="match status" value="1"/>
</dbReference>
<dbReference type="GO" id="GO:0016301">
    <property type="term" value="F:kinase activity"/>
    <property type="evidence" value="ECO:0007669"/>
    <property type="project" value="UniProtKB-KW"/>
</dbReference>
<dbReference type="InterPro" id="IPR050621">
    <property type="entry name" value="Tudor_domain_containing"/>
</dbReference>
<reference evidence="5" key="1">
    <citation type="journal article" date="2014" name="Insect Biochem. Mol. Biol.">
        <title>An insight into the sialome of the frog biting fly, Corethrella appendiculata.</title>
        <authorList>
            <person name="Ribeiro J.M.C."/>
            <person name="Chagas A.C."/>
            <person name="Pham V.M."/>
            <person name="Lounibos L.P."/>
            <person name="Calvo E."/>
        </authorList>
    </citation>
    <scope>NUCLEOTIDE SEQUENCE</scope>
    <source>
        <tissue evidence="5">Salivary glands</tissue>
    </source>
</reference>
<feature type="compositionally biased region" description="Low complexity" evidence="2">
    <location>
        <begin position="68"/>
        <end position="79"/>
    </location>
</feature>
<dbReference type="EMBL" id="GANO01004458">
    <property type="protein sequence ID" value="JAB55413.1"/>
    <property type="molecule type" value="mRNA"/>
</dbReference>
<dbReference type="Gene3D" id="2.30.30.140">
    <property type="match status" value="1"/>
</dbReference>
<evidence type="ECO:0000256" key="3">
    <source>
        <dbReference type="SAM" id="Phobius"/>
    </source>
</evidence>
<dbReference type="InterPro" id="IPR035437">
    <property type="entry name" value="SNase_OB-fold_sf"/>
</dbReference>
<dbReference type="Gene3D" id="2.40.50.90">
    <property type="match status" value="1"/>
</dbReference>
<accession>U5EQ12</accession>
<dbReference type="CDD" id="cd20407">
    <property type="entry name" value="Tudor_AKAP1"/>
    <property type="match status" value="1"/>
</dbReference>
<dbReference type="InterPro" id="IPR004087">
    <property type="entry name" value="KH_dom"/>
</dbReference>
<dbReference type="GO" id="GO:0010468">
    <property type="term" value="P:regulation of gene expression"/>
    <property type="evidence" value="ECO:0007669"/>
    <property type="project" value="UniProtKB-ARBA"/>
</dbReference>
<dbReference type="InterPro" id="IPR002999">
    <property type="entry name" value="Tudor"/>
</dbReference>
<dbReference type="InterPro" id="IPR047368">
    <property type="entry name" value="KH-I_AKAP1"/>
</dbReference>
<dbReference type="CDD" id="cd22395">
    <property type="entry name" value="KH-I_AKAP1"/>
    <property type="match status" value="1"/>
</dbReference>
<keyword evidence="5" id="KW-0808">Transferase</keyword>
<dbReference type="PANTHER" id="PTHR22948">
    <property type="entry name" value="TUDOR DOMAIN CONTAINING PROTEIN"/>
    <property type="match status" value="1"/>
</dbReference>
<keyword evidence="5" id="KW-0418">Kinase</keyword>
<evidence type="ECO:0000256" key="1">
    <source>
        <dbReference type="PROSITE-ProRule" id="PRU00117"/>
    </source>
</evidence>
<dbReference type="PROSITE" id="PS50084">
    <property type="entry name" value="KH_TYPE_1"/>
    <property type="match status" value="1"/>
</dbReference>
<dbReference type="InterPro" id="IPR004088">
    <property type="entry name" value="KH_dom_type_1"/>
</dbReference>
<dbReference type="PROSITE" id="PS50304">
    <property type="entry name" value="TUDOR"/>
    <property type="match status" value="1"/>
</dbReference>
<feature type="domain" description="Tudor" evidence="4">
    <location>
        <begin position="440"/>
        <end position="498"/>
    </location>
</feature>
<feature type="transmembrane region" description="Helical" evidence="3">
    <location>
        <begin position="7"/>
        <end position="24"/>
    </location>
</feature>
<feature type="compositionally biased region" description="Polar residues" evidence="2">
    <location>
        <begin position="121"/>
        <end position="130"/>
    </location>
</feature>
<dbReference type="GO" id="GO:0005739">
    <property type="term" value="C:mitochondrion"/>
    <property type="evidence" value="ECO:0007669"/>
    <property type="project" value="UniProtKB-ARBA"/>
</dbReference>
<evidence type="ECO:0000313" key="5">
    <source>
        <dbReference type="EMBL" id="JAB55413.1"/>
    </source>
</evidence>
<evidence type="ECO:0000256" key="2">
    <source>
        <dbReference type="SAM" id="MobiDB-lite"/>
    </source>
</evidence>
<dbReference type="InterPro" id="IPR047367">
    <property type="entry name" value="Tudor_AKAP1"/>
</dbReference>
<dbReference type="GO" id="GO:0003723">
    <property type="term" value="F:RNA binding"/>
    <property type="evidence" value="ECO:0007669"/>
    <property type="project" value="UniProtKB-UniRule"/>
</dbReference>
<feature type="region of interest" description="Disordered" evidence="2">
    <location>
        <begin position="209"/>
        <end position="275"/>
    </location>
</feature>
<dbReference type="SUPFAM" id="SSF54791">
    <property type="entry name" value="Eukaryotic type KH-domain (KH-domain type I)"/>
    <property type="match status" value="1"/>
</dbReference>
<feature type="compositionally biased region" description="Low complexity" evidence="2">
    <location>
        <begin position="90"/>
        <end position="113"/>
    </location>
</feature>
<dbReference type="AlphaFoldDB" id="U5EQ12"/>
<feature type="compositionally biased region" description="Basic and acidic residues" evidence="2">
    <location>
        <begin position="214"/>
        <end position="238"/>
    </location>
</feature>
<evidence type="ECO:0000259" key="4">
    <source>
        <dbReference type="PROSITE" id="PS50304"/>
    </source>
</evidence>
<organism evidence="5">
    <name type="scientific">Corethrella appendiculata</name>
    <dbReference type="NCBI Taxonomy" id="1370023"/>
    <lineage>
        <taxon>Eukaryota</taxon>
        <taxon>Metazoa</taxon>
        <taxon>Ecdysozoa</taxon>
        <taxon>Arthropoda</taxon>
        <taxon>Hexapoda</taxon>
        <taxon>Insecta</taxon>
        <taxon>Pterygota</taxon>
        <taxon>Neoptera</taxon>
        <taxon>Endopterygota</taxon>
        <taxon>Diptera</taxon>
        <taxon>Nematocera</taxon>
        <taxon>Culicoidea</taxon>
        <taxon>Chaoboridae</taxon>
        <taxon>Corethrella</taxon>
    </lineage>
</organism>
<dbReference type="SMART" id="SM00322">
    <property type="entry name" value="KH"/>
    <property type="match status" value="1"/>
</dbReference>
<dbReference type="Gene3D" id="3.30.1370.10">
    <property type="entry name" value="K Homology domain, type 1"/>
    <property type="match status" value="1"/>
</dbReference>
<name>U5EQ12_9DIPT</name>
<sequence length="581" mass="63726">MAPSRPLLYLSLPSLAIIIGLVWYRRKRSIHCDTGGGNKRNSSSFKKDVTENCNGVYTSQENLKHSDSLPITSSPISSTKNHNKDKKLHSPNNNNNNNNSASSSSSSTSSSFSGKSAPINIVSNTRSPPMKFTEQQFDTELLKLKIQESDTKVLQSIEEQDDCCSISPIDLPGTVKRRDKFQAFNKSIEPVVEPVVVKASMTAKISPPNSFASEIRKTDDTNSMKETETNTAEIKLESNIKSNRNPPVSSPPLSECSSMHSGDSGKGSSPPHSVGAPHSVNAPLISYDFIIPSYLIGKLLGKKVSFAKHIKAKSGANILIKSNFTKKSKICSIEGTQVEIDAAIAIIRKRLPIKRYPEVTLERVCVEQNKNIVPLPVIDTSCLNLNLIEGINNDVVISAIINGGHIFVQQPLHPSFPSLNILQNCMNLSYSNIETPVLPDIVLDSVCTAPIQNNWYRVQIISSDNDTKTCLVKYLDFGGYTNVSSKDLRQIRTDFMSIPFQSTECILSNVKPLNDSTWSAEAADILHNLTSGLILQAQVAGYSVDGIPEIYLYATVAKDNVIFINQELVARGLAEWVEDSQ</sequence>
<dbReference type="InterPro" id="IPR036612">
    <property type="entry name" value="KH_dom_type_1_sf"/>
</dbReference>